<keyword evidence="1" id="KW-1133">Transmembrane helix</keyword>
<dbReference type="RefSeq" id="WP_095509205.1">
    <property type="nucleotide sequence ID" value="NZ_MQWD01000001.1"/>
</dbReference>
<evidence type="ECO:0000313" key="4">
    <source>
        <dbReference type="Proteomes" id="UP000216339"/>
    </source>
</evidence>
<dbReference type="Pfam" id="PF03793">
    <property type="entry name" value="PASTA"/>
    <property type="match status" value="3"/>
</dbReference>
<dbReference type="SUPFAM" id="SSF54184">
    <property type="entry name" value="Penicillin-binding protein 2x (pbp-2x), c-terminal domain"/>
    <property type="match status" value="2"/>
</dbReference>
<feature type="domain" description="PASTA" evidence="2">
    <location>
        <begin position="187"/>
        <end position="248"/>
    </location>
</feature>
<name>A0A271IWS7_9BACT</name>
<keyword evidence="1" id="KW-0812">Transmembrane</keyword>
<dbReference type="OrthoDB" id="9803895at2"/>
<dbReference type="CDD" id="cd06577">
    <property type="entry name" value="PASTA_pknB"/>
    <property type="match status" value="3"/>
</dbReference>
<dbReference type="PROSITE" id="PS51178">
    <property type="entry name" value="PASTA"/>
    <property type="match status" value="3"/>
</dbReference>
<dbReference type="SMART" id="SM00740">
    <property type="entry name" value="PASTA"/>
    <property type="match status" value="3"/>
</dbReference>
<feature type="domain" description="PASTA" evidence="2">
    <location>
        <begin position="115"/>
        <end position="183"/>
    </location>
</feature>
<feature type="transmembrane region" description="Helical" evidence="1">
    <location>
        <begin position="17"/>
        <end position="40"/>
    </location>
</feature>
<dbReference type="Gene3D" id="3.30.10.20">
    <property type="match status" value="3"/>
</dbReference>
<evidence type="ECO:0000259" key="2">
    <source>
        <dbReference type="PROSITE" id="PS51178"/>
    </source>
</evidence>
<dbReference type="EMBL" id="MQWD01000001">
    <property type="protein sequence ID" value="PAP75567.1"/>
    <property type="molecule type" value="Genomic_DNA"/>
</dbReference>
<feature type="domain" description="PASTA" evidence="2">
    <location>
        <begin position="48"/>
        <end position="114"/>
    </location>
</feature>
<dbReference type="Proteomes" id="UP000216339">
    <property type="component" value="Unassembled WGS sequence"/>
</dbReference>
<dbReference type="InterPro" id="IPR005543">
    <property type="entry name" value="PASTA_dom"/>
</dbReference>
<evidence type="ECO:0000256" key="1">
    <source>
        <dbReference type="SAM" id="Phobius"/>
    </source>
</evidence>
<organism evidence="3 4">
    <name type="scientific">Rubrivirga marina</name>
    <dbReference type="NCBI Taxonomy" id="1196024"/>
    <lineage>
        <taxon>Bacteria</taxon>
        <taxon>Pseudomonadati</taxon>
        <taxon>Rhodothermota</taxon>
        <taxon>Rhodothermia</taxon>
        <taxon>Rhodothermales</taxon>
        <taxon>Rubricoccaceae</taxon>
        <taxon>Rubrivirga</taxon>
    </lineage>
</organism>
<gene>
    <name evidence="3" type="ORF">BSZ37_03475</name>
</gene>
<reference evidence="3 4" key="1">
    <citation type="submission" date="2016-11" db="EMBL/GenBank/DDBJ databases">
        <title>Study of marine rhodopsin-containing bacteria.</title>
        <authorList>
            <person name="Yoshizawa S."/>
            <person name="Kumagai Y."/>
            <person name="Kogure K."/>
        </authorList>
    </citation>
    <scope>NUCLEOTIDE SEQUENCE [LARGE SCALE GENOMIC DNA]</scope>
    <source>
        <strain evidence="3 4">SAORIC-28</strain>
    </source>
</reference>
<evidence type="ECO:0000313" key="3">
    <source>
        <dbReference type="EMBL" id="PAP75567.1"/>
    </source>
</evidence>
<proteinExistence type="predicted"/>
<protein>
    <recommendedName>
        <fullName evidence="2">PASTA domain-containing protein</fullName>
    </recommendedName>
</protein>
<keyword evidence="4" id="KW-1185">Reference proteome</keyword>
<keyword evidence="1" id="KW-0472">Membrane</keyword>
<dbReference type="AlphaFoldDB" id="A0A271IWS7"/>
<comment type="caution">
    <text evidence="3">The sequence shown here is derived from an EMBL/GenBank/DDBJ whole genome shotgun (WGS) entry which is preliminary data.</text>
</comment>
<sequence length="249" mass="27333">MARSDHGGFLSVLSDRAFWLGLVAIALGLVLFALLFNFAVMPIWTRHDAAVTVPDVKELTPDDAQNTLLLAGLEWEAREQPYNPNVPADVIVDQSPAAGTMVKPGRRIYYYVNVSPKQLVVVPRVISLSEAKAREDIGDRGLVVDRVELDTVRTPYENTITRQEPAAESRVPVGTRVTLWISPGVENGRQVTVPNVVGMSVSEARAAISDAELWVDSPRAVEGQVVRQEPDRGERLNPGQEVRIYTAGQ</sequence>
<accession>A0A271IWS7</accession>